<evidence type="ECO:0000313" key="3">
    <source>
        <dbReference type="Proteomes" id="UP001212411"/>
    </source>
</evidence>
<protein>
    <submittedName>
        <fullName evidence="2">Uncharacterized protein</fullName>
    </submittedName>
</protein>
<dbReference type="RefSeq" id="XP_056035504.1">
    <property type="nucleotide sequence ID" value="XM_056179540.1"/>
</dbReference>
<evidence type="ECO:0000313" key="2">
    <source>
        <dbReference type="EMBL" id="WBW71261.1"/>
    </source>
</evidence>
<dbReference type="Proteomes" id="UP001212411">
    <property type="component" value="Chromosome 1"/>
</dbReference>
<feature type="region of interest" description="Disordered" evidence="1">
    <location>
        <begin position="75"/>
        <end position="96"/>
    </location>
</feature>
<reference evidence="2 3" key="1">
    <citation type="journal article" date="2023" name="G3 (Bethesda)">
        <title>A high-quality reference genome for the fission yeast Schizosaccharomyces osmophilus.</title>
        <authorList>
            <person name="Jia G.S."/>
            <person name="Zhang W.C."/>
            <person name="Liang Y."/>
            <person name="Liu X.H."/>
            <person name="Rhind N."/>
            <person name="Pidoux A."/>
            <person name="Brysch-Herzberg M."/>
            <person name="Du L.L."/>
        </authorList>
    </citation>
    <scope>NUCLEOTIDE SEQUENCE [LARGE SCALE GENOMIC DNA]</scope>
    <source>
        <strain evidence="2 3">CBS 15793</strain>
    </source>
</reference>
<evidence type="ECO:0000256" key="1">
    <source>
        <dbReference type="SAM" id="MobiDB-lite"/>
    </source>
</evidence>
<proteinExistence type="predicted"/>
<dbReference type="EMBL" id="CP115611">
    <property type="protein sequence ID" value="WBW71261.1"/>
    <property type="molecule type" value="Genomic_DNA"/>
</dbReference>
<organism evidence="2 3">
    <name type="scientific">Schizosaccharomyces osmophilus</name>
    <dbReference type="NCBI Taxonomy" id="2545709"/>
    <lineage>
        <taxon>Eukaryota</taxon>
        <taxon>Fungi</taxon>
        <taxon>Dikarya</taxon>
        <taxon>Ascomycota</taxon>
        <taxon>Taphrinomycotina</taxon>
        <taxon>Schizosaccharomycetes</taxon>
        <taxon>Schizosaccharomycetales</taxon>
        <taxon>Schizosaccharomycetaceae</taxon>
        <taxon>Schizosaccharomyces</taxon>
    </lineage>
</organism>
<keyword evidence="3" id="KW-1185">Reference proteome</keyword>
<accession>A0AAE9W7D6</accession>
<name>A0AAE9W7D6_9SCHI</name>
<sequence length="96" mass="11008">MITKNPPMFKKFDFYQMAQKRAKQQKKPKSTSQGVKKRSKAKKDSAKSTKSQQNLLLQNLDDYTTTQSVLRIAHNSNSNIDQVSNSIETLSMNKKQ</sequence>
<dbReference type="KEGG" id="som:SOMG_00746"/>
<gene>
    <name evidence="2" type="ORF">SOMG_00746</name>
</gene>
<dbReference type="GeneID" id="80874229"/>
<dbReference type="AlphaFoldDB" id="A0AAE9W7D6"/>
<feature type="compositionally biased region" description="Basic residues" evidence="1">
    <location>
        <begin position="20"/>
        <end position="41"/>
    </location>
</feature>
<feature type="region of interest" description="Disordered" evidence="1">
    <location>
        <begin position="1"/>
        <end position="54"/>
    </location>
</feature>